<dbReference type="GO" id="GO:0008380">
    <property type="term" value="P:RNA splicing"/>
    <property type="evidence" value="ECO:0007669"/>
    <property type="project" value="UniProtKB-KW"/>
</dbReference>
<feature type="domain" description="Survival Motor Neuron Gemin2-binding" evidence="7">
    <location>
        <begin position="10"/>
        <end position="34"/>
    </location>
</feature>
<dbReference type="PANTHER" id="PTHR39267">
    <property type="entry name" value="SURVIVAL MOTOR NEURON-LIKE PROTEIN 1"/>
    <property type="match status" value="1"/>
</dbReference>
<keyword evidence="4" id="KW-0508">mRNA splicing</keyword>
<evidence type="ECO:0000256" key="1">
    <source>
        <dbReference type="ARBA" id="ARBA00004123"/>
    </source>
</evidence>
<organism evidence="8">
    <name type="scientific">Gaeumannomyces tritici (strain R3-111a-1)</name>
    <name type="common">Wheat and barley take-all root rot fungus</name>
    <name type="synonym">Gaeumannomyces graminis var. tritici</name>
    <dbReference type="NCBI Taxonomy" id="644352"/>
    <lineage>
        <taxon>Eukaryota</taxon>
        <taxon>Fungi</taxon>
        <taxon>Dikarya</taxon>
        <taxon>Ascomycota</taxon>
        <taxon>Pezizomycotina</taxon>
        <taxon>Sordariomycetes</taxon>
        <taxon>Sordariomycetidae</taxon>
        <taxon>Magnaporthales</taxon>
        <taxon>Magnaporthaceae</taxon>
        <taxon>Gaeumannomyces</taxon>
    </lineage>
</organism>
<dbReference type="Pfam" id="PF20636">
    <property type="entry name" value="SMN_G2-BD"/>
    <property type="match status" value="1"/>
</dbReference>
<reference evidence="10" key="1">
    <citation type="submission" date="2010-07" db="EMBL/GenBank/DDBJ databases">
        <title>The genome sequence of Gaeumannomyces graminis var. tritici strain R3-111a-1.</title>
        <authorList>
            <consortium name="The Broad Institute Genome Sequencing Platform"/>
            <person name="Ma L.-J."/>
            <person name="Dead R."/>
            <person name="Young S."/>
            <person name="Zeng Q."/>
            <person name="Koehrsen M."/>
            <person name="Alvarado L."/>
            <person name="Berlin A."/>
            <person name="Chapman S.B."/>
            <person name="Chen Z."/>
            <person name="Freedman E."/>
            <person name="Gellesch M."/>
            <person name="Goldberg J."/>
            <person name="Griggs A."/>
            <person name="Gujja S."/>
            <person name="Heilman E.R."/>
            <person name="Heiman D."/>
            <person name="Hepburn T."/>
            <person name="Howarth C."/>
            <person name="Jen D."/>
            <person name="Larson L."/>
            <person name="Mehta T."/>
            <person name="Neiman D."/>
            <person name="Pearson M."/>
            <person name="Roberts A."/>
            <person name="Saif S."/>
            <person name="Shea T."/>
            <person name="Shenoy N."/>
            <person name="Sisk P."/>
            <person name="Stolte C."/>
            <person name="Sykes S."/>
            <person name="Walk T."/>
            <person name="White J."/>
            <person name="Yandava C."/>
            <person name="Haas B."/>
            <person name="Nusbaum C."/>
            <person name="Birren B."/>
        </authorList>
    </citation>
    <scope>NUCLEOTIDE SEQUENCE [LARGE SCALE GENOMIC DNA]</scope>
    <source>
        <strain evidence="10">R3-111a-1</strain>
    </source>
</reference>
<name>J3PHM2_GAET3</name>
<feature type="compositionally biased region" description="Polar residues" evidence="6">
    <location>
        <begin position="91"/>
        <end position="102"/>
    </location>
</feature>
<dbReference type="STRING" id="644352.J3PHM2"/>
<dbReference type="eggNOG" id="KOG4327">
    <property type="taxonomic scope" value="Eukaryota"/>
</dbReference>
<dbReference type="GeneID" id="20353460"/>
<dbReference type="EMBL" id="GL385404">
    <property type="protein sequence ID" value="EJT69383.1"/>
    <property type="molecule type" value="Genomic_DNA"/>
</dbReference>
<dbReference type="CDD" id="cd22851">
    <property type="entry name" value="SMN_N"/>
    <property type="match status" value="1"/>
</dbReference>
<sequence>MADAEIDLSNGDVWDDSALIDSWNQALDEYKKYHSIYAGKSKGLQPSSPSHQPPAASTASAPGPEAADVPESQKLDAKTETNKVPPVPGTRETSAGKETTGSVADPNGVANARIAPPPEALIGSVQDEGLKPMLMAWYYAGYYTGLYEGQQKAPAQQEQ</sequence>
<proteinExistence type="inferred from homology"/>
<comment type="similarity">
    <text evidence="2">Belongs to the SMN family.</text>
</comment>
<evidence type="ECO:0000313" key="10">
    <source>
        <dbReference type="Proteomes" id="UP000006039"/>
    </source>
</evidence>
<protein>
    <recommendedName>
        <fullName evidence="7">Survival Motor Neuron Gemin2-binding domain-containing protein</fullName>
    </recommendedName>
</protein>
<dbReference type="EnsemblFungi" id="EJT69383">
    <property type="protein sequence ID" value="EJT69383"/>
    <property type="gene ID" value="GGTG_13002"/>
</dbReference>
<keyword evidence="3" id="KW-0507">mRNA processing</keyword>
<reference evidence="8" key="3">
    <citation type="submission" date="2010-09" db="EMBL/GenBank/DDBJ databases">
        <title>Annotation of Gaeumannomyces graminis var. tritici R3-111a-1.</title>
        <authorList>
            <consortium name="The Broad Institute Genome Sequencing Platform"/>
            <person name="Ma L.-J."/>
            <person name="Dead R."/>
            <person name="Young S.K."/>
            <person name="Zeng Q."/>
            <person name="Gargeya S."/>
            <person name="Fitzgerald M."/>
            <person name="Haas B."/>
            <person name="Abouelleil A."/>
            <person name="Alvarado L."/>
            <person name="Arachchi H.M."/>
            <person name="Berlin A."/>
            <person name="Brown A."/>
            <person name="Chapman S.B."/>
            <person name="Chen Z."/>
            <person name="Dunbar C."/>
            <person name="Freedman E."/>
            <person name="Gearin G."/>
            <person name="Gellesch M."/>
            <person name="Goldberg J."/>
            <person name="Griggs A."/>
            <person name="Gujja S."/>
            <person name="Heiman D."/>
            <person name="Howarth C."/>
            <person name="Larson L."/>
            <person name="Lui A."/>
            <person name="MacDonald P.J.P."/>
            <person name="Mehta T."/>
            <person name="Montmayeur A."/>
            <person name="Murphy C."/>
            <person name="Neiman D."/>
            <person name="Pearson M."/>
            <person name="Priest M."/>
            <person name="Roberts A."/>
            <person name="Saif S."/>
            <person name="Shea T."/>
            <person name="Shenoy N."/>
            <person name="Sisk P."/>
            <person name="Stolte C."/>
            <person name="Sykes S."/>
            <person name="Yandava C."/>
            <person name="Wortman J."/>
            <person name="Nusbaum C."/>
            <person name="Birren B."/>
        </authorList>
    </citation>
    <scope>NUCLEOTIDE SEQUENCE</scope>
    <source>
        <strain evidence="8">R3-111a-1</strain>
    </source>
</reference>
<reference evidence="8" key="2">
    <citation type="submission" date="2010-07" db="EMBL/GenBank/DDBJ databases">
        <authorList>
            <consortium name="The Broad Institute Genome Sequencing Platform"/>
            <consortium name="Broad Institute Genome Sequencing Center for Infectious Disease"/>
            <person name="Ma L.-J."/>
            <person name="Dead R."/>
            <person name="Young S."/>
            <person name="Zeng Q."/>
            <person name="Koehrsen M."/>
            <person name="Alvarado L."/>
            <person name="Berlin A."/>
            <person name="Chapman S.B."/>
            <person name="Chen Z."/>
            <person name="Freedman E."/>
            <person name="Gellesch M."/>
            <person name="Goldberg J."/>
            <person name="Griggs A."/>
            <person name="Gujja S."/>
            <person name="Heilman E.R."/>
            <person name="Heiman D."/>
            <person name="Hepburn T."/>
            <person name="Howarth C."/>
            <person name="Jen D."/>
            <person name="Larson L."/>
            <person name="Mehta T."/>
            <person name="Neiman D."/>
            <person name="Pearson M."/>
            <person name="Roberts A."/>
            <person name="Saif S."/>
            <person name="Shea T."/>
            <person name="Shenoy N."/>
            <person name="Sisk P."/>
            <person name="Stolte C."/>
            <person name="Sykes S."/>
            <person name="Walk T."/>
            <person name="White J."/>
            <person name="Yandava C."/>
            <person name="Haas B."/>
            <person name="Nusbaum C."/>
            <person name="Birren B."/>
        </authorList>
    </citation>
    <scope>NUCLEOTIDE SEQUENCE</scope>
    <source>
        <strain evidence="8">R3-111a-1</strain>
    </source>
</reference>
<evidence type="ECO:0000313" key="8">
    <source>
        <dbReference type="EMBL" id="EJT69383.1"/>
    </source>
</evidence>
<feature type="compositionally biased region" description="Basic and acidic residues" evidence="6">
    <location>
        <begin position="71"/>
        <end position="81"/>
    </location>
</feature>
<dbReference type="HOGENOM" id="CLU_093937_1_0_1"/>
<dbReference type="Proteomes" id="UP000006039">
    <property type="component" value="Unassembled WGS sequence"/>
</dbReference>
<dbReference type="InterPro" id="IPR047313">
    <property type="entry name" value="SMN_C"/>
</dbReference>
<dbReference type="PANTHER" id="PTHR39267:SF1">
    <property type="entry name" value="SURVIVAL MOTOR NEURON PROTEIN"/>
    <property type="match status" value="1"/>
</dbReference>
<dbReference type="InterPro" id="IPR049481">
    <property type="entry name" value="SMN_G2-BD"/>
</dbReference>
<feature type="compositionally biased region" description="Low complexity" evidence="6">
    <location>
        <begin position="46"/>
        <end position="67"/>
    </location>
</feature>
<evidence type="ECO:0000259" key="7">
    <source>
        <dbReference type="Pfam" id="PF20636"/>
    </source>
</evidence>
<dbReference type="OrthoDB" id="197400at2759"/>
<dbReference type="InterPro" id="IPR040424">
    <property type="entry name" value="Smn1"/>
</dbReference>
<gene>
    <name evidence="9" type="primary">20353460</name>
    <name evidence="8" type="ORF">GGTG_13002</name>
</gene>
<evidence type="ECO:0000256" key="4">
    <source>
        <dbReference type="ARBA" id="ARBA00023187"/>
    </source>
</evidence>
<dbReference type="GO" id="GO:0006397">
    <property type="term" value="P:mRNA processing"/>
    <property type="evidence" value="ECO:0007669"/>
    <property type="project" value="UniProtKB-KW"/>
</dbReference>
<evidence type="ECO:0000313" key="9">
    <source>
        <dbReference type="EnsemblFungi" id="EJT69383"/>
    </source>
</evidence>
<dbReference type="VEuPathDB" id="FungiDB:GGTG_13002"/>
<evidence type="ECO:0000256" key="3">
    <source>
        <dbReference type="ARBA" id="ARBA00022664"/>
    </source>
</evidence>
<comment type="subcellular location">
    <subcellularLocation>
        <location evidence="1">Nucleus</location>
    </subcellularLocation>
</comment>
<accession>J3PHM2</accession>
<reference evidence="9" key="4">
    <citation type="journal article" date="2015" name="G3 (Bethesda)">
        <title>Genome sequences of three phytopathogenic species of the Magnaporthaceae family of fungi.</title>
        <authorList>
            <person name="Okagaki L.H."/>
            <person name="Nunes C.C."/>
            <person name="Sailsbery J."/>
            <person name="Clay B."/>
            <person name="Brown D."/>
            <person name="John T."/>
            <person name="Oh Y."/>
            <person name="Young N."/>
            <person name="Fitzgerald M."/>
            <person name="Haas B.J."/>
            <person name="Zeng Q."/>
            <person name="Young S."/>
            <person name="Adiconis X."/>
            <person name="Fan L."/>
            <person name="Levin J.Z."/>
            <person name="Mitchell T.K."/>
            <person name="Okubara P.A."/>
            <person name="Farman M.L."/>
            <person name="Kohn L.M."/>
            <person name="Birren B."/>
            <person name="Ma L.-J."/>
            <person name="Dean R.A."/>
        </authorList>
    </citation>
    <scope>NUCLEOTIDE SEQUENCE</scope>
    <source>
        <strain evidence="9">R3-111a-1</strain>
    </source>
</reference>
<feature type="region of interest" description="Disordered" evidence="6">
    <location>
        <begin position="40"/>
        <end position="114"/>
    </location>
</feature>
<dbReference type="CDD" id="cd22852">
    <property type="entry name" value="SMN_C"/>
    <property type="match status" value="1"/>
</dbReference>
<dbReference type="AlphaFoldDB" id="J3PHM2"/>
<evidence type="ECO:0000256" key="6">
    <source>
        <dbReference type="SAM" id="MobiDB-lite"/>
    </source>
</evidence>
<reference evidence="9" key="5">
    <citation type="submission" date="2018-04" db="UniProtKB">
        <authorList>
            <consortium name="EnsemblFungi"/>
        </authorList>
    </citation>
    <scope>IDENTIFICATION</scope>
    <source>
        <strain evidence="9">R3-111a-1</strain>
    </source>
</reference>
<keyword evidence="10" id="KW-1185">Reference proteome</keyword>
<dbReference type="GO" id="GO:0005634">
    <property type="term" value="C:nucleus"/>
    <property type="evidence" value="ECO:0007669"/>
    <property type="project" value="UniProtKB-SubCell"/>
</dbReference>
<dbReference type="Pfam" id="PF20635">
    <property type="entry name" value="SMN_YG-box"/>
    <property type="match status" value="1"/>
</dbReference>
<dbReference type="RefSeq" id="XP_009229168.1">
    <property type="nucleotide sequence ID" value="XM_009230904.1"/>
</dbReference>
<evidence type="ECO:0000256" key="2">
    <source>
        <dbReference type="ARBA" id="ARBA00005371"/>
    </source>
</evidence>
<keyword evidence="5" id="KW-0539">Nucleus</keyword>
<evidence type="ECO:0000256" key="5">
    <source>
        <dbReference type="ARBA" id="ARBA00023242"/>
    </source>
</evidence>